<keyword evidence="1" id="KW-1133">Transmembrane helix</keyword>
<protein>
    <recommendedName>
        <fullName evidence="4">PH domain-containing protein</fullName>
    </recommendedName>
</protein>
<accession>A0A1I5SLY9</accession>
<evidence type="ECO:0000313" key="3">
    <source>
        <dbReference type="Proteomes" id="UP000199356"/>
    </source>
</evidence>
<organism evidence="2 3">
    <name type="scientific">Tranquillimonas alkanivorans</name>
    <dbReference type="NCBI Taxonomy" id="441119"/>
    <lineage>
        <taxon>Bacteria</taxon>
        <taxon>Pseudomonadati</taxon>
        <taxon>Pseudomonadota</taxon>
        <taxon>Alphaproteobacteria</taxon>
        <taxon>Rhodobacterales</taxon>
        <taxon>Roseobacteraceae</taxon>
        <taxon>Tranquillimonas</taxon>
    </lineage>
</organism>
<keyword evidence="3" id="KW-1185">Reference proteome</keyword>
<dbReference type="STRING" id="441119.SAMN04488047_11186"/>
<evidence type="ECO:0008006" key="4">
    <source>
        <dbReference type="Google" id="ProtNLM"/>
    </source>
</evidence>
<reference evidence="2 3" key="1">
    <citation type="submission" date="2016-10" db="EMBL/GenBank/DDBJ databases">
        <authorList>
            <person name="de Groot N.N."/>
        </authorList>
    </citation>
    <scope>NUCLEOTIDE SEQUENCE [LARGE SCALE GENOMIC DNA]</scope>
    <source>
        <strain evidence="2 3">DSM 19547</strain>
    </source>
</reference>
<dbReference type="Proteomes" id="UP000199356">
    <property type="component" value="Unassembled WGS sequence"/>
</dbReference>
<feature type="transmembrane region" description="Helical" evidence="1">
    <location>
        <begin position="16"/>
        <end position="34"/>
    </location>
</feature>
<dbReference type="EMBL" id="FOXA01000011">
    <property type="protein sequence ID" value="SFP71742.1"/>
    <property type="molecule type" value="Genomic_DNA"/>
</dbReference>
<evidence type="ECO:0000313" key="2">
    <source>
        <dbReference type="EMBL" id="SFP71742.1"/>
    </source>
</evidence>
<proteinExistence type="predicted"/>
<keyword evidence="1" id="KW-0472">Membrane</keyword>
<name>A0A1I5SLY9_9RHOB</name>
<gene>
    <name evidence="2" type="ORF">SAMN04488047_11186</name>
</gene>
<evidence type="ECO:0000256" key="1">
    <source>
        <dbReference type="SAM" id="Phobius"/>
    </source>
</evidence>
<sequence length="156" mass="16559">MSDVLARLRPSAPRRVFGTGVLALLGVLLAWLALTTDPAMGWRIALLAISAAALWLAVRLWQATAGAVELTAEGLRDTDGTPIAPLAAIEGLDRGAFAFKPSNGFLVRLDTPGPRAWAPGLWWRLGRRVGIGGVTSASEAKFMAELLSGMVADRRE</sequence>
<feature type="transmembrane region" description="Helical" evidence="1">
    <location>
        <begin position="40"/>
        <end position="58"/>
    </location>
</feature>
<dbReference type="AlphaFoldDB" id="A0A1I5SLY9"/>
<keyword evidence="1" id="KW-0812">Transmembrane</keyword>
<dbReference type="RefSeq" id="WP_177215163.1">
    <property type="nucleotide sequence ID" value="NZ_FOXA01000011.1"/>
</dbReference>